<evidence type="ECO:0000259" key="9">
    <source>
        <dbReference type="PROSITE" id="PS50929"/>
    </source>
</evidence>
<dbReference type="PANTHER" id="PTHR43394">
    <property type="entry name" value="ATP-DEPENDENT PERMEASE MDL1, MITOCHONDRIAL"/>
    <property type="match status" value="1"/>
</dbReference>
<dbReference type="InterPro" id="IPR036640">
    <property type="entry name" value="ABC1_TM_sf"/>
</dbReference>
<evidence type="ECO:0000313" key="10">
    <source>
        <dbReference type="EMBL" id="MEO1780699.1"/>
    </source>
</evidence>
<comment type="caution">
    <text evidence="10">The sequence shown here is derived from an EMBL/GenBank/DDBJ whole genome shotgun (WGS) entry which is preliminary data.</text>
</comment>
<reference evidence="10 11" key="2">
    <citation type="submission" date="2024-02" db="EMBL/GenBank/DDBJ databases">
        <title>The Genome Sequence of Enterococcus diestrammenae JM9A.</title>
        <authorList>
            <person name="Earl A."/>
            <person name="Manson A."/>
            <person name="Gilmore M."/>
            <person name="Sanders J."/>
            <person name="Shea T."/>
            <person name="Howe W."/>
            <person name="Livny J."/>
            <person name="Cuomo C."/>
            <person name="Neafsey D."/>
            <person name="Birren B."/>
        </authorList>
    </citation>
    <scope>NUCLEOTIDE SEQUENCE [LARGE SCALE GENOMIC DNA]</scope>
    <source>
        <strain evidence="10 11">JM9A</strain>
    </source>
</reference>
<dbReference type="InterPro" id="IPR003593">
    <property type="entry name" value="AAA+_ATPase"/>
</dbReference>
<comment type="subcellular location">
    <subcellularLocation>
        <location evidence="1">Cell membrane</location>
        <topology evidence="1">Multi-pass membrane protein</topology>
    </subcellularLocation>
</comment>
<accession>A0ABV0EY22</accession>
<dbReference type="SUPFAM" id="SSF52540">
    <property type="entry name" value="P-loop containing nucleoside triphosphate hydrolases"/>
    <property type="match status" value="1"/>
</dbReference>
<evidence type="ECO:0000256" key="6">
    <source>
        <dbReference type="ARBA" id="ARBA00023136"/>
    </source>
</evidence>
<dbReference type="GO" id="GO:0005524">
    <property type="term" value="F:ATP binding"/>
    <property type="evidence" value="ECO:0007669"/>
    <property type="project" value="UniProtKB-KW"/>
</dbReference>
<dbReference type="CDD" id="cd18550">
    <property type="entry name" value="ABC_6TM_exporter_like"/>
    <property type="match status" value="1"/>
</dbReference>
<feature type="transmembrane region" description="Helical" evidence="7">
    <location>
        <begin position="158"/>
        <end position="188"/>
    </location>
</feature>
<gene>
    <name evidence="10" type="ORF">BAU18_000250</name>
</gene>
<evidence type="ECO:0000313" key="11">
    <source>
        <dbReference type="Proteomes" id="UP001429357"/>
    </source>
</evidence>
<dbReference type="InterPro" id="IPR017871">
    <property type="entry name" value="ABC_transporter-like_CS"/>
</dbReference>
<keyword evidence="3" id="KW-0547">Nucleotide-binding</keyword>
<keyword evidence="2 7" id="KW-0812">Transmembrane</keyword>
<dbReference type="InterPro" id="IPR027417">
    <property type="entry name" value="P-loop_NTPase"/>
</dbReference>
<keyword evidence="4 10" id="KW-0067">ATP-binding</keyword>
<protein>
    <submittedName>
        <fullName evidence="10">ATP-binding cassette, subfamily B, bacterial</fullName>
    </submittedName>
</protein>
<dbReference type="RefSeq" id="WP_161869031.1">
    <property type="nucleotide sequence ID" value="NZ_MAEI02000001.1"/>
</dbReference>
<sequence length="620" mass="68494">MVRMRFDQQSQKMPKLSWPFVTRILSYFKPYPFRLLAVIVLILTSSALGLVPPLLLQKMIDVALPQENLSLLALFVGLSMSATILLNLINVGQGYLSTWIAKKITFRIKNQIYDNLAHMPQSFFAGLKEGEILTRLTSDVDGIQQVFQTTVVSALTSIFVLGTSLVALFSLNPILALISMATIPLFILPTRKVGKLRWQITSQSQQQLSRLNSHVQESLSTGGSLLMKLFTNEDKAYDEFVDVNGAVTRLQIKETLAGRWFRMAMSVFTTIGPMLVYLVGGFLLTKDQITIGGILTFATLLGRMYNPVTQLSNIQVDFMRSFALFDRIFEYLDLTPEDSYSPVATRAPEEEPQITNGAITFQQVNFGYGDQTTLHDIQLTIPAGQMTAIVGPSGAGKSTLTNLLPRLYTPDTGLITIDGQDINQLSLTTLRQQIGMVSQEAFLFNTTIRENLLYAKPDATEEELEAAAKAAYIHDFISQLPQGYDTPVGNRGVKLSGGEKQRLAIARVILKDPQILILDEATAALDALSEHYVQKAMDDLMQGRTAIVIAHRLATIANADQIVVMDQGTIAEQGNHQELLAKGGLYSQLYHTQFKLAQEQADSTELETALSAEVTPEFAA</sequence>
<dbReference type="PANTHER" id="PTHR43394:SF1">
    <property type="entry name" value="ATP-BINDING CASSETTE SUB-FAMILY B MEMBER 10, MITOCHONDRIAL"/>
    <property type="match status" value="1"/>
</dbReference>
<keyword evidence="11" id="KW-1185">Reference proteome</keyword>
<dbReference type="PROSITE" id="PS50929">
    <property type="entry name" value="ABC_TM1F"/>
    <property type="match status" value="1"/>
</dbReference>
<keyword evidence="6 7" id="KW-0472">Membrane</keyword>
<dbReference type="PROSITE" id="PS50893">
    <property type="entry name" value="ABC_TRANSPORTER_2"/>
    <property type="match status" value="1"/>
</dbReference>
<evidence type="ECO:0000256" key="5">
    <source>
        <dbReference type="ARBA" id="ARBA00022989"/>
    </source>
</evidence>
<dbReference type="SUPFAM" id="SSF90123">
    <property type="entry name" value="ABC transporter transmembrane region"/>
    <property type="match status" value="1"/>
</dbReference>
<dbReference type="EMBL" id="MAEI02000001">
    <property type="protein sequence ID" value="MEO1780699.1"/>
    <property type="molecule type" value="Genomic_DNA"/>
</dbReference>
<dbReference type="Pfam" id="PF00005">
    <property type="entry name" value="ABC_tran"/>
    <property type="match status" value="1"/>
</dbReference>
<evidence type="ECO:0000259" key="8">
    <source>
        <dbReference type="PROSITE" id="PS50893"/>
    </source>
</evidence>
<feature type="domain" description="ABC transmembrane type-1" evidence="9">
    <location>
        <begin position="36"/>
        <end position="320"/>
    </location>
</feature>
<feature type="transmembrane region" description="Helical" evidence="7">
    <location>
        <begin position="35"/>
        <end position="56"/>
    </location>
</feature>
<dbReference type="SMART" id="SM00382">
    <property type="entry name" value="AAA"/>
    <property type="match status" value="1"/>
</dbReference>
<evidence type="ECO:0000256" key="7">
    <source>
        <dbReference type="SAM" id="Phobius"/>
    </source>
</evidence>
<dbReference type="Gene3D" id="3.40.50.300">
    <property type="entry name" value="P-loop containing nucleotide triphosphate hydrolases"/>
    <property type="match status" value="1"/>
</dbReference>
<dbReference type="InterPro" id="IPR003439">
    <property type="entry name" value="ABC_transporter-like_ATP-bd"/>
</dbReference>
<feature type="domain" description="ABC transporter" evidence="8">
    <location>
        <begin position="359"/>
        <end position="592"/>
    </location>
</feature>
<dbReference type="Gene3D" id="1.20.1560.10">
    <property type="entry name" value="ABC transporter type 1, transmembrane domain"/>
    <property type="match status" value="1"/>
</dbReference>
<proteinExistence type="predicted"/>
<dbReference type="PROSITE" id="PS00211">
    <property type="entry name" value="ABC_TRANSPORTER_1"/>
    <property type="match status" value="1"/>
</dbReference>
<evidence type="ECO:0000256" key="1">
    <source>
        <dbReference type="ARBA" id="ARBA00004651"/>
    </source>
</evidence>
<name>A0ABV0EY22_9ENTE</name>
<evidence type="ECO:0000256" key="3">
    <source>
        <dbReference type="ARBA" id="ARBA00022741"/>
    </source>
</evidence>
<dbReference type="Proteomes" id="UP001429357">
    <property type="component" value="Unassembled WGS sequence"/>
</dbReference>
<evidence type="ECO:0000256" key="2">
    <source>
        <dbReference type="ARBA" id="ARBA00022692"/>
    </source>
</evidence>
<dbReference type="InterPro" id="IPR011527">
    <property type="entry name" value="ABC1_TM_dom"/>
</dbReference>
<feature type="transmembrane region" description="Helical" evidence="7">
    <location>
        <begin position="68"/>
        <end position="89"/>
    </location>
</feature>
<reference evidence="11" key="1">
    <citation type="submission" date="2016-06" db="EMBL/GenBank/DDBJ databases">
        <title>Four novel species of enterococci isolated from chicken manure.</title>
        <authorList>
            <person name="Van Tyne D."/>
        </authorList>
    </citation>
    <scope>NUCLEOTIDE SEQUENCE [LARGE SCALE GENOMIC DNA]</scope>
    <source>
        <strain evidence="11">JM9A</strain>
    </source>
</reference>
<evidence type="ECO:0000256" key="4">
    <source>
        <dbReference type="ARBA" id="ARBA00022840"/>
    </source>
</evidence>
<dbReference type="InterPro" id="IPR039421">
    <property type="entry name" value="Type_1_exporter"/>
</dbReference>
<feature type="transmembrane region" description="Helical" evidence="7">
    <location>
        <begin position="260"/>
        <end position="283"/>
    </location>
</feature>
<dbReference type="Pfam" id="PF00664">
    <property type="entry name" value="ABC_membrane"/>
    <property type="match status" value="1"/>
</dbReference>
<organism evidence="10 11">
    <name type="scientific">Enterococcus diestrammenae</name>
    <dbReference type="NCBI Taxonomy" id="1155073"/>
    <lineage>
        <taxon>Bacteria</taxon>
        <taxon>Bacillati</taxon>
        <taxon>Bacillota</taxon>
        <taxon>Bacilli</taxon>
        <taxon>Lactobacillales</taxon>
        <taxon>Enterococcaceae</taxon>
        <taxon>Enterococcus</taxon>
    </lineage>
</organism>
<keyword evidence="5 7" id="KW-1133">Transmembrane helix</keyword>